<proteinExistence type="predicted"/>
<protein>
    <submittedName>
        <fullName evidence="2">Single-stranded DNA-binding replication protein A, large (70 kD) subunit</fullName>
    </submittedName>
</protein>
<dbReference type="EnsemblBacteria" id="ABK78021">
    <property type="protein sequence ID" value="ABK78021"/>
    <property type="gene ID" value="CENSYa_1398"/>
</dbReference>
<dbReference type="GO" id="GO:0003677">
    <property type="term" value="F:DNA binding"/>
    <property type="evidence" value="ECO:0007669"/>
    <property type="project" value="UniProtKB-KW"/>
</dbReference>
<dbReference type="InterPro" id="IPR012340">
    <property type="entry name" value="NA-bd_OB-fold"/>
</dbReference>
<accession>A0RXF4</accession>
<dbReference type="KEGG" id="csy:CENSYa_1398"/>
<dbReference type="AlphaFoldDB" id="A0RXF4"/>
<dbReference type="HOGENOM" id="CLU_110881_2_2_2"/>
<evidence type="ECO:0000313" key="3">
    <source>
        <dbReference type="Proteomes" id="UP000000758"/>
    </source>
</evidence>
<dbReference type="EMBL" id="DP000238">
    <property type="protein sequence ID" value="ABK78021.1"/>
    <property type="molecule type" value="Genomic_DNA"/>
</dbReference>
<sequence>MVQRGRVICRLRFGGLYGAKKNFIIARFIRHSMSFTNTEDAKNMRSDVNIEGEIVNKGETRTVNKRSGGTIDVCDAYLKDDRGEIKLTLWAEDINLVKNGDRVKITKGYTNTFKGEVSLGKGKFGQIEVINS</sequence>
<reference evidence="2 3" key="1">
    <citation type="journal article" date="2006" name="Proc. Natl. Acad. Sci. U.S.A.">
        <title>Genomic analysis of the uncultivated marine crenarchaeote Cenarchaeum symbiosum.</title>
        <authorList>
            <person name="Hallam S.J."/>
            <person name="Konstantinidis K.T."/>
            <person name="Putnam N."/>
            <person name="Schleper C."/>
            <person name="Watanabe Y."/>
            <person name="Sugahara J."/>
            <person name="Preston C."/>
            <person name="de la Torre J."/>
            <person name="Richardson P.M."/>
            <person name="DeLong E.F."/>
        </authorList>
    </citation>
    <scope>NUCLEOTIDE SEQUENCE [LARGE SCALE GENOMIC DNA]</scope>
    <source>
        <strain evidence="3">A</strain>
    </source>
</reference>
<dbReference type="CDD" id="cd04491">
    <property type="entry name" value="SoSSB_OBF"/>
    <property type="match status" value="1"/>
</dbReference>
<feature type="domain" description="Single-stranded DNA binding protein Ssb-like OB fold" evidence="1">
    <location>
        <begin position="56"/>
        <end position="129"/>
    </location>
</feature>
<evidence type="ECO:0000313" key="2">
    <source>
        <dbReference type="EMBL" id="ABK78021.1"/>
    </source>
</evidence>
<keyword evidence="3" id="KW-1185">Reference proteome</keyword>
<organism evidence="2 3">
    <name type="scientific">Cenarchaeum symbiosum (strain A)</name>
    <dbReference type="NCBI Taxonomy" id="414004"/>
    <lineage>
        <taxon>Archaea</taxon>
        <taxon>Nitrososphaerota</taxon>
        <taxon>Candidatus Cenarchaeales</taxon>
        <taxon>Candidatus Cenarchaeaceae</taxon>
        <taxon>Candidatus Cenarchaeum</taxon>
    </lineage>
</organism>
<dbReference type="SUPFAM" id="SSF50249">
    <property type="entry name" value="Nucleic acid-binding proteins"/>
    <property type="match status" value="1"/>
</dbReference>
<dbReference type="Proteomes" id="UP000000758">
    <property type="component" value="Chromosome"/>
</dbReference>
<dbReference type="Pfam" id="PF21473">
    <property type="entry name" value="OB_Ssb-like"/>
    <property type="match status" value="1"/>
</dbReference>
<dbReference type="Gene3D" id="2.40.50.140">
    <property type="entry name" value="Nucleic acid-binding proteins"/>
    <property type="match status" value="1"/>
</dbReference>
<gene>
    <name evidence="2" type="ordered locus">CENSYa_1398</name>
</gene>
<name>A0RXF4_CENSY</name>
<dbReference type="STRING" id="414004.CENSYa_1398"/>
<evidence type="ECO:0000259" key="1">
    <source>
        <dbReference type="Pfam" id="PF21473"/>
    </source>
</evidence>
<keyword evidence="2" id="KW-0238">DNA-binding</keyword>
<dbReference type="InterPro" id="IPR048970">
    <property type="entry name" value="OB_Ssb-like"/>
</dbReference>